<dbReference type="InterPro" id="IPR000757">
    <property type="entry name" value="Beta-glucanase-like"/>
</dbReference>
<dbReference type="STRING" id="5601.A0A0D2F5Y9"/>
<dbReference type="PANTHER" id="PTHR38121:SF2">
    <property type="entry name" value="ACYLTRANSFERASE 3 DOMAIN-CONTAINING PROTEIN"/>
    <property type="match status" value="1"/>
</dbReference>
<evidence type="ECO:0000259" key="2">
    <source>
        <dbReference type="PROSITE" id="PS51762"/>
    </source>
</evidence>
<evidence type="ECO:0000313" key="3">
    <source>
        <dbReference type="EMBL" id="KIW63333.1"/>
    </source>
</evidence>
<keyword evidence="4" id="KW-1185">Reference proteome</keyword>
<feature type="domain" description="GH16" evidence="2">
    <location>
        <begin position="152"/>
        <end position="360"/>
    </location>
</feature>
<dbReference type="PANTHER" id="PTHR38121">
    <property type="entry name" value="GH16 DOMAIN-CONTAINING PROTEIN"/>
    <property type="match status" value="1"/>
</dbReference>
<dbReference type="Proteomes" id="UP000054266">
    <property type="component" value="Unassembled WGS sequence"/>
</dbReference>
<sequence length="371" mass="40053">MTHQCTSTHAMSAPGVVFADPTEQDTPVVKMSLVPNAGKTKDVQGEKSSRVPESLVAKKTAASKARASNNGGSGDIQDGGNDEGASDGPDADDENAGEHRDACNSQGVTGGDGAWVVPGVGTFQKRAIYTFGGCSLPAGLHKSNYTVQSRRVGYGNPRIPYNERFDPANVQLCNGFLNLTVPGGQQPTQADNYAIGCAEVTTVDQNILYGSVRTKAIFCQEPGTVHGLFFYKSDTQETDIEYLTDPSSLSNPGPGVPVPMWYTNQAVDPQRMAKTYQNGNAPTDCTTEVHEYRLDWTRDFTAFYIDGVLQKKFWVNVPSVPGTWVWNNWANGDKGWSVGPPARDNVLRIQSITMYYNTASNASSGSNSKRE</sequence>
<dbReference type="GO" id="GO:0005975">
    <property type="term" value="P:carbohydrate metabolic process"/>
    <property type="evidence" value="ECO:0007669"/>
    <property type="project" value="InterPro"/>
</dbReference>
<evidence type="ECO:0000256" key="1">
    <source>
        <dbReference type="SAM" id="MobiDB-lite"/>
    </source>
</evidence>
<feature type="region of interest" description="Disordered" evidence="1">
    <location>
        <begin position="29"/>
        <end position="109"/>
    </location>
</feature>
<dbReference type="GO" id="GO:0004553">
    <property type="term" value="F:hydrolase activity, hydrolyzing O-glycosyl compounds"/>
    <property type="evidence" value="ECO:0007669"/>
    <property type="project" value="InterPro"/>
</dbReference>
<gene>
    <name evidence="3" type="ORF">PV04_10187</name>
</gene>
<accession>A0A0D2F5Y9</accession>
<dbReference type="CDD" id="cd00413">
    <property type="entry name" value="Glyco_hydrolase_16"/>
    <property type="match status" value="1"/>
</dbReference>
<dbReference type="AlphaFoldDB" id="A0A0D2F5Y9"/>
<feature type="compositionally biased region" description="Basic and acidic residues" evidence="1">
    <location>
        <begin position="39"/>
        <end position="50"/>
    </location>
</feature>
<dbReference type="InterPro" id="IPR013320">
    <property type="entry name" value="ConA-like_dom_sf"/>
</dbReference>
<dbReference type="PROSITE" id="PS51762">
    <property type="entry name" value="GH16_2"/>
    <property type="match status" value="1"/>
</dbReference>
<dbReference type="SUPFAM" id="SSF49899">
    <property type="entry name" value="Concanavalin A-like lectins/glucanases"/>
    <property type="match status" value="1"/>
</dbReference>
<dbReference type="EMBL" id="KN846962">
    <property type="protein sequence ID" value="KIW63333.1"/>
    <property type="molecule type" value="Genomic_DNA"/>
</dbReference>
<protein>
    <recommendedName>
        <fullName evidence="2">GH16 domain-containing protein</fullName>
    </recommendedName>
</protein>
<dbReference type="Gene3D" id="2.60.120.200">
    <property type="match status" value="1"/>
</dbReference>
<name>A0A0D2F5Y9_9EURO</name>
<evidence type="ECO:0000313" key="4">
    <source>
        <dbReference type="Proteomes" id="UP000054266"/>
    </source>
</evidence>
<reference evidence="3 4" key="1">
    <citation type="submission" date="2015-01" db="EMBL/GenBank/DDBJ databases">
        <title>The Genome Sequence of Capronia semiimmersa CBS27337.</title>
        <authorList>
            <consortium name="The Broad Institute Genomics Platform"/>
            <person name="Cuomo C."/>
            <person name="de Hoog S."/>
            <person name="Gorbushina A."/>
            <person name="Stielow B."/>
            <person name="Teixiera M."/>
            <person name="Abouelleil A."/>
            <person name="Chapman S.B."/>
            <person name="Priest M."/>
            <person name="Young S.K."/>
            <person name="Wortman J."/>
            <person name="Nusbaum C."/>
            <person name="Birren B."/>
        </authorList>
    </citation>
    <scope>NUCLEOTIDE SEQUENCE [LARGE SCALE GENOMIC DNA]</scope>
    <source>
        <strain evidence="3 4">CBS 27337</strain>
    </source>
</reference>
<feature type="compositionally biased region" description="Low complexity" evidence="1">
    <location>
        <begin position="57"/>
        <end position="68"/>
    </location>
</feature>
<feature type="compositionally biased region" description="Acidic residues" evidence="1">
    <location>
        <begin position="80"/>
        <end position="95"/>
    </location>
</feature>
<organism evidence="3 4">
    <name type="scientific">Phialophora macrospora</name>
    <dbReference type="NCBI Taxonomy" id="1851006"/>
    <lineage>
        <taxon>Eukaryota</taxon>
        <taxon>Fungi</taxon>
        <taxon>Dikarya</taxon>
        <taxon>Ascomycota</taxon>
        <taxon>Pezizomycotina</taxon>
        <taxon>Eurotiomycetes</taxon>
        <taxon>Chaetothyriomycetidae</taxon>
        <taxon>Chaetothyriales</taxon>
        <taxon>Herpotrichiellaceae</taxon>
        <taxon>Phialophora</taxon>
    </lineage>
</organism>
<proteinExistence type="predicted"/>
<dbReference type="HOGENOM" id="CLU_040566_1_0_1"/>
<dbReference type="Pfam" id="PF00722">
    <property type="entry name" value="Glyco_hydro_16"/>
    <property type="match status" value="1"/>
</dbReference>